<dbReference type="SUPFAM" id="SSF51182">
    <property type="entry name" value="RmlC-like cupins"/>
    <property type="match status" value="1"/>
</dbReference>
<sequence>MAYLNVRRVVTGHDEEGNAIFQSDEVLDTKVLGAEAEVVVPWTTAVFPSDNNDDFDGALREVRRVSPGGSVLQFVSMYPHTESKHHRTLSLDYGIVLEGELELELDNGEKTVVKAGDVVVQRGTIHTWRNASEQMSKVAFILLDANPVKVGENELEPAN</sequence>
<evidence type="ECO:0000313" key="2">
    <source>
        <dbReference type="EMBL" id="MFB9712733.1"/>
    </source>
</evidence>
<dbReference type="Gene3D" id="2.20.70.150">
    <property type="match status" value="1"/>
</dbReference>
<dbReference type="PANTHER" id="PTHR36156:SF2">
    <property type="entry name" value="CUPIN TYPE-2 DOMAIN-CONTAINING PROTEIN"/>
    <property type="match status" value="1"/>
</dbReference>
<dbReference type="Proteomes" id="UP001589536">
    <property type="component" value="Unassembled WGS sequence"/>
</dbReference>
<dbReference type="InterPro" id="IPR014710">
    <property type="entry name" value="RmlC-like_jellyroll"/>
</dbReference>
<dbReference type="Pfam" id="PF07883">
    <property type="entry name" value="Cupin_2"/>
    <property type="match status" value="1"/>
</dbReference>
<dbReference type="InterPro" id="IPR047142">
    <property type="entry name" value="OryJ/VirC-like"/>
</dbReference>
<organism evidence="2 3">
    <name type="scientific">Arthrobacter methylotrophus</name>
    <dbReference type="NCBI Taxonomy" id="121291"/>
    <lineage>
        <taxon>Bacteria</taxon>
        <taxon>Bacillati</taxon>
        <taxon>Actinomycetota</taxon>
        <taxon>Actinomycetes</taxon>
        <taxon>Micrococcales</taxon>
        <taxon>Micrococcaceae</taxon>
        <taxon>Arthrobacter</taxon>
    </lineage>
</organism>
<protein>
    <submittedName>
        <fullName evidence="2">Cupin domain-containing protein</fullName>
    </submittedName>
</protein>
<dbReference type="PANTHER" id="PTHR36156">
    <property type="entry name" value="SLR2101 PROTEIN"/>
    <property type="match status" value="1"/>
</dbReference>
<dbReference type="RefSeq" id="WP_345049686.1">
    <property type="nucleotide sequence ID" value="NZ_BAABED010000001.1"/>
</dbReference>
<name>A0ABV5UJN6_9MICC</name>
<evidence type="ECO:0000313" key="3">
    <source>
        <dbReference type="Proteomes" id="UP001589536"/>
    </source>
</evidence>
<dbReference type="CDD" id="cd02231">
    <property type="entry name" value="cupin_BLL6423-like"/>
    <property type="match status" value="1"/>
</dbReference>
<gene>
    <name evidence="2" type="ORF">ACFFPI_00995</name>
</gene>
<keyword evidence="3" id="KW-1185">Reference proteome</keyword>
<proteinExistence type="predicted"/>
<reference evidence="2 3" key="1">
    <citation type="submission" date="2024-09" db="EMBL/GenBank/DDBJ databases">
        <authorList>
            <person name="Sun Q."/>
            <person name="Mori K."/>
        </authorList>
    </citation>
    <scope>NUCLEOTIDE SEQUENCE [LARGE SCALE GENOMIC DNA]</scope>
    <source>
        <strain evidence="2 3">JCM 13519</strain>
    </source>
</reference>
<dbReference type="Gene3D" id="2.60.120.10">
    <property type="entry name" value="Jelly Rolls"/>
    <property type="match status" value="1"/>
</dbReference>
<dbReference type="EMBL" id="JBHMBH010000006">
    <property type="protein sequence ID" value="MFB9712733.1"/>
    <property type="molecule type" value="Genomic_DNA"/>
</dbReference>
<dbReference type="InterPro" id="IPR013096">
    <property type="entry name" value="Cupin_2"/>
</dbReference>
<feature type="domain" description="Cupin type-2" evidence="1">
    <location>
        <begin position="75"/>
        <end position="138"/>
    </location>
</feature>
<comment type="caution">
    <text evidence="2">The sequence shown here is derived from an EMBL/GenBank/DDBJ whole genome shotgun (WGS) entry which is preliminary data.</text>
</comment>
<accession>A0ABV5UJN6</accession>
<dbReference type="InterPro" id="IPR011051">
    <property type="entry name" value="RmlC_Cupin_sf"/>
</dbReference>
<evidence type="ECO:0000259" key="1">
    <source>
        <dbReference type="Pfam" id="PF07883"/>
    </source>
</evidence>